<accession>A0ABW5QRA1</accession>
<keyword evidence="2" id="KW-1185">Reference proteome</keyword>
<reference evidence="2" key="1">
    <citation type="journal article" date="2019" name="Int. J. Syst. Evol. Microbiol.">
        <title>The Global Catalogue of Microorganisms (GCM) 10K type strain sequencing project: providing services to taxonomists for standard genome sequencing and annotation.</title>
        <authorList>
            <consortium name="The Broad Institute Genomics Platform"/>
            <consortium name="The Broad Institute Genome Sequencing Center for Infectious Disease"/>
            <person name="Wu L."/>
            <person name="Ma J."/>
        </authorList>
    </citation>
    <scope>NUCLEOTIDE SEQUENCE [LARGE SCALE GENOMIC DNA]</scope>
    <source>
        <strain evidence="2">TISTR 1827</strain>
    </source>
</reference>
<dbReference type="RefSeq" id="WP_379268735.1">
    <property type="nucleotide sequence ID" value="NZ_JBHUMY010000001.1"/>
</dbReference>
<sequence length="63" mass="7051">MEKPKVRLVGENGNIFNLLGIASRALKDAGLDGQAKEMKDRVLSEARSYDEALRIIMVYVEVE</sequence>
<protein>
    <submittedName>
        <fullName evidence="1">Uncharacterized protein</fullName>
    </submittedName>
</protein>
<evidence type="ECO:0000313" key="1">
    <source>
        <dbReference type="EMBL" id="MFD2658826.1"/>
    </source>
</evidence>
<dbReference type="Proteomes" id="UP001597493">
    <property type="component" value="Unassembled WGS sequence"/>
</dbReference>
<dbReference type="EMBL" id="JBHUMY010000001">
    <property type="protein sequence ID" value="MFD2658826.1"/>
    <property type="molecule type" value="Genomic_DNA"/>
</dbReference>
<proteinExistence type="predicted"/>
<gene>
    <name evidence="1" type="ORF">ACFSW5_00940</name>
</gene>
<organism evidence="1 2">
    <name type="scientific">Paenibacillus thailandensis</name>
    <dbReference type="NCBI Taxonomy" id="393250"/>
    <lineage>
        <taxon>Bacteria</taxon>
        <taxon>Bacillati</taxon>
        <taxon>Bacillota</taxon>
        <taxon>Bacilli</taxon>
        <taxon>Bacillales</taxon>
        <taxon>Paenibacillaceae</taxon>
        <taxon>Paenibacillus</taxon>
    </lineage>
</organism>
<comment type="caution">
    <text evidence="1">The sequence shown here is derived from an EMBL/GenBank/DDBJ whole genome shotgun (WGS) entry which is preliminary data.</text>
</comment>
<name>A0ABW5QRA1_9BACL</name>
<evidence type="ECO:0000313" key="2">
    <source>
        <dbReference type="Proteomes" id="UP001597493"/>
    </source>
</evidence>